<feature type="domain" description="DUF7768" evidence="1">
    <location>
        <begin position="36"/>
        <end position="133"/>
    </location>
</feature>
<dbReference type="PATRIC" id="fig|476272.21.peg.2799"/>
<gene>
    <name evidence="2" type="ORF">RUMHYD_01450</name>
</gene>
<dbReference type="Gene3D" id="3.40.50.10400">
    <property type="entry name" value="Hypothetical protein PA1492"/>
    <property type="match status" value="1"/>
</dbReference>
<keyword evidence="3" id="KW-1185">Reference proteome</keyword>
<dbReference type="RefSeq" id="WP_005947577.1">
    <property type="nucleotide sequence ID" value="NZ_CP136423.1"/>
</dbReference>
<accession>C0CKT0</accession>
<dbReference type="Proteomes" id="UP000003100">
    <property type="component" value="Unassembled WGS sequence"/>
</dbReference>
<dbReference type="InterPro" id="IPR056670">
    <property type="entry name" value="DUF7768"/>
</dbReference>
<dbReference type="HOGENOM" id="CLU_128088_0_0_9"/>
<proteinExistence type="predicted"/>
<dbReference type="GeneID" id="86820667"/>
<reference evidence="2 3" key="2">
    <citation type="submission" date="2009-02" db="EMBL/GenBank/DDBJ databases">
        <title>Draft genome sequence of Blautia hydrogenotrophica DSM 10507 (Ruminococcus hydrogenotrophicus DSM 10507).</title>
        <authorList>
            <person name="Sudarsanam P."/>
            <person name="Ley R."/>
            <person name="Guruge J."/>
            <person name="Turnbaugh P.J."/>
            <person name="Mahowald M."/>
            <person name="Liep D."/>
            <person name="Gordon J."/>
        </authorList>
    </citation>
    <scope>NUCLEOTIDE SEQUENCE [LARGE SCALE GENOMIC DNA]</scope>
    <source>
        <strain evidence="3">DSM 10507 / JCM 14656 / S5a33</strain>
    </source>
</reference>
<dbReference type="EMBL" id="ACBZ01000071">
    <property type="protein sequence ID" value="EEG49637.1"/>
    <property type="molecule type" value="Genomic_DNA"/>
</dbReference>
<evidence type="ECO:0000259" key="1">
    <source>
        <dbReference type="Pfam" id="PF24963"/>
    </source>
</evidence>
<dbReference type="Pfam" id="PF24963">
    <property type="entry name" value="DUF7768"/>
    <property type="match status" value="1"/>
</dbReference>
<reference evidence="2 3" key="1">
    <citation type="submission" date="2009-01" db="EMBL/GenBank/DDBJ databases">
        <authorList>
            <person name="Fulton L."/>
            <person name="Clifton S."/>
            <person name="Fulton B."/>
            <person name="Xu J."/>
            <person name="Minx P."/>
            <person name="Pepin K.H."/>
            <person name="Johnson M."/>
            <person name="Bhonagiri V."/>
            <person name="Nash W.E."/>
            <person name="Mardis E.R."/>
            <person name="Wilson R.K."/>
        </authorList>
    </citation>
    <scope>NUCLEOTIDE SEQUENCE [LARGE SCALE GENOMIC DNA]</scope>
    <source>
        <strain evidence="3">DSM 10507 / JCM 14656 / S5a33</strain>
    </source>
</reference>
<dbReference type="eggNOG" id="ENOG5031NJV">
    <property type="taxonomic scope" value="Bacteria"/>
</dbReference>
<evidence type="ECO:0000313" key="3">
    <source>
        <dbReference type="Proteomes" id="UP000003100"/>
    </source>
</evidence>
<dbReference type="AlphaFoldDB" id="C0CKT0"/>
<organism evidence="2 3">
    <name type="scientific">Blautia hydrogenotrophica (strain DSM 10507 / JCM 14656 / S5a33)</name>
    <name type="common">Ruminococcus hydrogenotrophicus</name>
    <dbReference type="NCBI Taxonomy" id="476272"/>
    <lineage>
        <taxon>Bacteria</taxon>
        <taxon>Bacillati</taxon>
        <taxon>Bacillota</taxon>
        <taxon>Clostridia</taxon>
        <taxon>Lachnospirales</taxon>
        <taxon>Lachnospiraceae</taxon>
        <taxon>Blautia</taxon>
    </lineage>
</organism>
<name>C0CKT0_BLAHS</name>
<protein>
    <recommendedName>
        <fullName evidence="1">DUF7768 domain-containing protein</fullName>
    </recommendedName>
</protein>
<comment type="caution">
    <text evidence="2">The sequence shown here is derived from an EMBL/GenBank/DDBJ whole genome shotgun (WGS) entry which is preliminary data.</text>
</comment>
<sequence length="145" mass="16534">MGLNKYNSEGYYDPTVYEALSNIAKEEKAARRVYRPLVYICSPYAGDVERNVNMARVYSRFAVRNTCIPITPHLLYPQFMDAGSPAERELALFMGLVLLTKCEQVWVFGSVVSSGMRAEIAKAEKKNIPMRYFTEELEEVKGECE</sequence>
<evidence type="ECO:0000313" key="2">
    <source>
        <dbReference type="EMBL" id="EEG49637.1"/>
    </source>
</evidence>